<dbReference type="Proteomes" id="UP000288547">
    <property type="component" value="Unassembled WGS sequence"/>
</dbReference>
<dbReference type="AlphaFoldDB" id="A0A3S3ZMV6"/>
<dbReference type="InterPro" id="IPR011004">
    <property type="entry name" value="Trimer_LpxA-like_sf"/>
</dbReference>
<dbReference type="Gene3D" id="2.160.10.10">
    <property type="entry name" value="Hexapeptide repeat proteins"/>
    <property type="match status" value="1"/>
</dbReference>
<organism evidence="1 2">
    <name type="scientific">Labedella phragmitis</name>
    <dbReference type="NCBI Taxonomy" id="2498849"/>
    <lineage>
        <taxon>Bacteria</taxon>
        <taxon>Bacillati</taxon>
        <taxon>Actinomycetota</taxon>
        <taxon>Actinomycetes</taxon>
        <taxon>Micrococcales</taxon>
        <taxon>Microbacteriaceae</taxon>
        <taxon>Labedella</taxon>
    </lineage>
</organism>
<keyword evidence="1" id="KW-0808">Transferase</keyword>
<sequence length="151" mass="15708">MHIAEPGEECAMGRTIIEFEDEHGVVTRYRRHENGRGNVATSARVDPSTLVEPTAYVESGARVGRSAIVSGGSWIDRDAIVLDHAVIGAGVHVGEGAVIGRGAEIGSFSRIGAGATVGDFARLANDTKVPEGGDVPAGRIPRVLPRARTAA</sequence>
<comment type="caution">
    <text evidence="1">The sequence shown here is derived from an EMBL/GenBank/DDBJ whole genome shotgun (WGS) entry which is preliminary data.</text>
</comment>
<gene>
    <name evidence="1" type="ORF">ELQ90_12420</name>
</gene>
<name>A0A3S3ZMV6_9MICO</name>
<keyword evidence="2" id="KW-1185">Reference proteome</keyword>
<dbReference type="EMBL" id="RZNB01000005">
    <property type="protein sequence ID" value="RWZ49566.1"/>
    <property type="molecule type" value="Genomic_DNA"/>
</dbReference>
<dbReference type="OrthoDB" id="4833164at2"/>
<protein>
    <submittedName>
        <fullName evidence="1">Transferase</fullName>
    </submittedName>
</protein>
<dbReference type="GO" id="GO:0016740">
    <property type="term" value="F:transferase activity"/>
    <property type="evidence" value="ECO:0007669"/>
    <property type="project" value="UniProtKB-KW"/>
</dbReference>
<evidence type="ECO:0000313" key="2">
    <source>
        <dbReference type="Proteomes" id="UP000288547"/>
    </source>
</evidence>
<dbReference type="SUPFAM" id="SSF51161">
    <property type="entry name" value="Trimeric LpxA-like enzymes"/>
    <property type="match status" value="1"/>
</dbReference>
<reference evidence="1 2" key="1">
    <citation type="submission" date="2018-12" db="EMBL/GenBank/DDBJ databases">
        <authorList>
            <person name="Li F."/>
        </authorList>
    </citation>
    <scope>NUCLEOTIDE SEQUENCE [LARGE SCALE GENOMIC DNA]</scope>
    <source>
        <strain evidence="1 2">11W25H-1</strain>
    </source>
</reference>
<proteinExistence type="predicted"/>
<evidence type="ECO:0000313" key="1">
    <source>
        <dbReference type="EMBL" id="RWZ49566.1"/>
    </source>
</evidence>
<accession>A0A3S3ZMV6</accession>